<reference evidence="14 15" key="1">
    <citation type="submission" date="2019-01" db="EMBL/GenBank/DDBJ databases">
        <title>Draft genome sequence of Cellulomonas takizawaensis strain TKZ-21.</title>
        <authorList>
            <person name="Yamamura H."/>
            <person name="Hayashi T."/>
            <person name="Hamada M."/>
            <person name="Serisawa Y."/>
            <person name="Matsuyama K."/>
            <person name="Nakagawa Y."/>
            <person name="Otoguro M."/>
            <person name="Yanagida F."/>
            <person name="Hayakawa M."/>
        </authorList>
    </citation>
    <scope>NUCLEOTIDE SEQUENCE [LARGE SCALE GENOMIC DNA]</scope>
    <source>
        <strain evidence="14 15">NBRC12680</strain>
    </source>
</reference>
<dbReference type="GO" id="GO:0005829">
    <property type="term" value="C:cytosol"/>
    <property type="evidence" value="ECO:0007669"/>
    <property type="project" value="TreeGrafter"/>
</dbReference>
<organism evidence="14 15">
    <name type="scientific">Cellulomonas biazotea</name>
    <dbReference type="NCBI Taxonomy" id="1709"/>
    <lineage>
        <taxon>Bacteria</taxon>
        <taxon>Bacillati</taxon>
        <taxon>Actinomycetota</taxon>
        <taxon>Actinomycetes</taxon>
        <taxon>Micrococcales</taxon>
        <taxon>Cellulomonadaceae</taxon>
        <taxon>Cellulomonas</taxon>
    </lineage>
</organism>
<feature type="region of interest" description="Disordered" evidence="12">
    <location>
        <begin position="371"/>
        <end position="390"/>
    </location>
</feature>
<feature type="domain" description="MoaB/Mog" evidence="13">
    <location>
        <begin position="186"/>
        <end position="326"/>
    </location>
</feature>
<sequence length="437" mass="44465">MPTTDSPMRTLDEHRAAALALAAPLPEVVVGLDAALGAVLAQDVRTSERLPRWDNSAMDGYAVRADDVRDATAGAPVTLRVVADLPAGTSGTPTVEPGTAARIMTGAPVPPGADTVVPVEDTDAGTVTVQVRAAKAIGSHVRRAGEDASPGDLVVAAGTLLGPAHVAAVASVGVADVPVHRRPRVAVVSTGDELVPPGTPLAHGQIPDSNSWLLAAAVRDAGGEPVRLGPVGDDPDALRDLLRGLDDDTDVDAVVTSGGVSVGAFDVVKAALRDEPGVDFLPVAVQPGKPQGLGRLPGGTPVFALPGNPVSSFVSFEVFVRPALLRMRGLADVERPTTTAVVDDGWRTPPGRAQVMPVRFVRPYVARDDRGTAGPASLSTAPGTADARPPHVVRATAGGSGSHLVARLAVAEGLAVVPAEIEQVAPGDRVTVLRIAP</sequence>
<dbReference type="GO" id="GO:0006777">
    <property type="term" value="P:Mo-molybdopterin cofactor biosynthetic process"/>
    <property type="evidence" value="ECO:0007669"/>
    <property type="project" value="UniProtKB-UniRule"/>
</dbReference>
<keyword evidence="8 11" id="KW-0460">Magnesium</keyword>
<evidence type="ECO:0000259" key="13">
    <source>
        <dbReference type="SMART" id="SM00852"/>
    </source>
</evidence>
<comment type="pathway">
    <text evidence="3 11">Cofactor biosynthesis; molybdopterin biosynthesis.</text>
</comment>
<dbReference type="GO" id="GO:0046872">
    <property type="term" value="F:metal ion binding"/>
    <property type="evidence" value="ECO:0007669"/>
    <property type="project" value="UniProtKB-UniRule"/>
</dbReference>
<dbReference type="GO" id="GO:0061599">
    <property type="term" value="F:molybdopterin molybdotransferase activity"/>
    <property type="evidence" value="ECO:0007669"/>
    <property type="project" value="UniProtKB-UniRule"/>
</dbReference>
<dbReference type="Gene3D" id="3.90.105.10">
    <property type="entry name" value="Molybdopterin biosynthesis moea protein, domain 2"/>
    <property type="match status" value="1"/>
</dbReference>
<accession>A0A402DU16</accession>
<dbReference type="SUPFAM" id="SSF63867">
    <property type="entry name" value="MoeA C-terminal domain-like"/>
    <property type="match status" value="1"/>
</dbReference>
<evidence type="ECO:0000256" key="8">
    <source>
        <dbReference type="ARBA" id="ARBA00022842"/>
    </source>
</evidence>
<dbReference type="InterPro" id="IPR036425">
    <property type="entry name" value="MoaB/Mog-like_dom_sf"/>
</dbReference>
<evidence type="ECO:0000256" key="3">
    <source>
        <dbReference type="ARBA" id="ARBA00005046"/>
    </source>
</evidence>
<keyword evidence="7 11" id="KW-0479">Metal-binding</keyword>
<evidence type="ECO:0000256" key="5">
    <source>
        <dbReference type="ARBA" id="ARBA00022505"/>
    </source>
</evidence>
<dbReference type="Pfam" id="PF00994">
    <property type="entry name" value="MoCF_biosynth"/>
    <property type="match status" value="1"/>
</dbReference>
<dbReference type="CDD" id="cd00887">
    <property type="entry name" value="MoeA"/>
    <property type="match status" value="1"/>
</dbReference>
<comment type="similarity">
    <text evidence="4 11">Belongs to the MoeA family.</text>
</comment>
<protein>
    <recommendedName>
        <fullName evidence="11">Molybdopterin molybdenumtransferase</fullName>
        <ecNumber evidence="11">2.10.1.1</ecNumber>
    </recommendedName>
</protein>
<dbReference type="NCBIfam" id="TIGR00177">
    <property type="entry name" value="molyb_syn"/>
    <property type="match status" value="1"/>
</dbReference>
<evidence type="ECO:0000256" key="7">
    <source>
        <dbReference type="ARBA" id="ARBA00022723"/>
    </source>
</evidence>
<dbReference type="EMBL" id="BIMR01000230">
    <property type="protein sequence ID" value="GCE77607.1"/>
    <property type="molecule type" value="Genomic_DNA"/>
</dbReference>
<evidence type="ECO:0000313" key="14">
    <source>
        <dbReference type="EMBL" id="GCE77607.1"/>
    </source>
</evidence>
<dbReference type="SUPFAM" id="SSF63882">
    <property type="entry name" value="MoeA N-terminal region -like"/>
    <property type="match status" value="1"/>
</dbReference>
<dbReference type="Pfam" id="PF03453">
    <property type="entry name" value="MoeA_N"/>
    <property type="match status" value="1"/>
</dbReference>
<dbReference type="SMART" id="SM00852">
    <property type="entry name" value="MoCF_biosynth"/>
    <property type="match status" value="1"/>
</dbReference>
<dbReference type="InterPro" id="IPR005110">
    <property type="entry name" value="MoeA_linker/N"/>
</dbReference>
<dbReference type="Proteomes" id="UP000289954">
    <property type="component" value="Unassembled WGS sequence"/>
</dbReference>
<dbReference type="InterPro" id="IPR036135">
    <property type="entry name" value="MoeA_linker/N_sf"/>
</dbReference>
<dbReference type="OrthoDB" id="9804758at2"/>
<evidence type="ECO:0000313" key="15">
    <source>
        <dbReference type="Proteomes" id="UP000289954"/>
    </source>
</evidence>
<dbReference type="InterPro" id="IPR005111">
    <property type="entry name" value="MoeA_C_domain_IV"/>
</dbReference>
<evidence type="ECO:0000256" key="10">
    <source>
        <dbReference type="ARBA" id="ARBA00047317"/>
    </source>
</evidence>
<dbReference type="Pfam" id="PF03454">
    <property type="entry name" value="MoeA_C"/>
    <property type="match status" value="1"/>
</dbReference>
<keyword evidence="5 11" id="KW-0500">Molybdenum</keyword>
<dbReference type="EC" id="2.10.1.1" evidence="11"/>
<evidence type="ECO:0000256" key="1">
    <source>
        <dbReference type="ARBA" id="ARBA00001946"/>
    </source>
</evidence>
<evidence type="ECO:0000256" key="4">
    <source>
        <dbReference type="ARBA" id="ARBA00010763"/>
    </source>
</evidence>
<evidence type="ECO:0000256" key="9">
    <source>
        <dbReference type="ARBA" id="ARBA00023150"/>
    </source>
</evidence>
<dbReference type="Gene3D" id="2.40.340.10">
    <property type="entry name" value="MoeA, C-terminal, domain IV"/>
    <property type="match status" value="1"/>
</dbReference>
<dbReference type="Gene3D" id="2.170.190.11">
    <property type="entry name" value="Molybdopterin biosynthesis moea protein, domain 3"/>
    <property type="match status" value="1"/>
</dbReference>
<dbReference type="FunFam" id="2.170.190.11:FF:000001">
    <property type="entry name" value="Molybdopterin molybdenumtransferase"/>
    <property type="match status" value="1"/>
</dbReference>
<comment type="catalytic activity">
    <reaction evidence="10">
        <text>adenylyl-molybdopterin + molybdate = Mo-molybdopterin + AMP + H(+)</text>
        <dbReference type="Rhea" id="RHEA:35047"/>
        <dbReference type="ChEBI" id="CHEBI:15378"/>
        <dbReference type="ChEBI" id="CHEBI:36264"/>
        <dbReference type="ChEBI" id="CHEBI:62727"/>
        <dbReference type="ChEBI" id="CHEBI:71302"/>
        <dbReference type="ChEBI" id="CHEBI:456215"/>
        <dbReference type="EC" id="2.10.1.1"/>
    </reaction>
</comment>
<keyword evidence="15" id="KW-1185">Reference proteome</keyword>
<comment type="caution">
    <text evidence="14">The sequence shown here is derived from an EMBL/GenBank/DDBJ whole genome shotgun (WGS) entry which is preliminary data.</text>
</comment>
<dbReference type="InterPro" id="IPR036688">
    <property type="entry name" value="MoeA_C_domain_IV_sf"/>
</dbReference>
<evidence type="ECO:0000256" key="6">
    <source>
        <dbReference type="ARBA" id="ARBA00022679"/>
    </source>
</evidence>
<keyword evidence="6 11" id="KW-0808">Transferase</keyword>
<keyword evidence="9 11" id="KW-0501">Molybdenum cofactor biosynthesis</keyword>
<dbReference type="NCBIfam" id="NF045515">
    <property type="entry name" value="Glp_gephyrin"/>
    <property type="match status" value="1"/>
</dbReference>
<dbReference type="InterPro" id="IPR001453">
    <property type="entry name" value="MoaB/Mog_dom"/>
</dbReference>
<proteinExistence type="inferred from homology"/>
<evidence type="ECO:0000256" key="2">
    <source>
        <dbReference type="ARBA" id="ARBA00002901"/>
    </source>
</evidence>
<dbReference type="FunFam" id="3.40.980.10:FF:000004">
    <property type="entry name" value="Molybdopterin molybdenumtransferase"/>
    <property type="match status" value="1"/>
</dbReference>
<dbReference type="InterPro" id="IPR038987">
    <property type="entry name" value="MoeA-like"/>
</dbReference>
<dbReference type="UniPathway" id="UPA00344"/>
<name>A0A402DU16_9CELL</name>
<dbReference type="PANTHER" id="PTHR10192:SF5">
    <property type="entry name" value="GEPHYRIN"/>
    <property type="match status" value="1"/>
</dbReference>
<dbReference type="AlphaFoldDB" id="A0A402DU16"/>
<gene>
    <name evidence="14" type="ORF">CBZ_26630</name>
</gene>
<evidence type="ECO:0000256" key="12">
    <source>
        <dbReference type="SAM" id="MobiDB-lite"/>
    </source>
</evidence>
<comment type="cofactor">
    <cofactor evidence="1 11">
        <name>Mg(2+)</name>
        <dbReference type="ChEBI" id="CHEBI:18420"/>
    </cofactor>
</comment>
<dbReference type="Gene3D" id="3.40.980.10">
    <property type="entry name" value="MoaB/Mog-like domain"/>
    <property type="match status" value="1"/>
</dbReference>
<dbReference type="SUPFAM" id="SSF53218">
    <property type="entry name" value="Molybdenum cofactor biosynthesis proteins"/>
    <property type="match status" value="1"/>
</dbReference>
<dbReference type="PANTHER" id="PTHR10192">
    <property type="entry name" value="MOLYBDOPTERIN BIOSYNTHESIS PROTEIN"/>
    <property type="match status" value="1"/>
</dbReference>
<evidence type="ECO:0000256" key="11">
    <source>
        <dbReference type="RuleBase" id="RU365090"/>
    </source>
</evidence>
<comment type="function">
    <text evidence="2 11">Catalyzes the insertion of molybdate into adenylated molybdopterin with the concomitant release of AMP.</text>
</comment>